<feature type="domain" description="DNA2/NAM7 helicase helicase" evidence="1">
    <location>
        <begin position="476"/>
        <end position="538"/>
    </location>
</feature>
<dbReference type="SUPFAM" id="SSF52540">
    <property type="entry name" value="P-loop containing nucleoside triphosphate hydrolases"/>
    <property type="match status" value="1"/>
</dbReference>
<comment type="caution">
    <text evidence="3">The sequence shown here is derived from an EMBL/GenBank/DDBJ whole genome shotgun (WGS) entry which is preliminary data.</text>
</comment>
<organism evidence="3 4">
    <name type="scientific">Didymodactylos carnosus</name>
    <dbReference type="NCBI Taxonomy" id="1234261"/>
    <lineage>
        <taxon>Eukaryota</taxon>
        <taxon>Metazoa</taxon>
        <taxon>Spiralia</taxon>
        <taxon>Gnathifera</taxon>
        <taxon>Rotifera</taxon>
        <taxon>Eurotatoria</taxon>
        <taxon>Bdelloidea</taxon>
        <taxon>Philodinida</taxon>
        <taxon>Philodinidae</taxon>
        <taxon>Didymodactylos</taxon>
    </lineage>
</organism>
<evidence type="ECO:0000313" key="4">
    <source>
        <dbReference type="Proteomes" id="UP000682733"/>
    </source>
</evidence>
<dbReference type="GO" id="GO:0006369">
    <property type="term" value="P:termination of RNA polymerase II transcription"/>
    <property type="evidence" value="ECO:0007669"/>
    <property type="project" value="TreeGrafter"/>
</dbReference>
<dbReference type="EMBL" id="CAJOBA010002491">
    <property type="protein sequence ID" value="CAF3647217.1"/>
    <property type="molecule type" value="Genomic_DNA"/>
</dbReference>
<dbReference type="EMBL" id="CAJNOK010002491">
    <property type="protein sequence ID" value="CAF0862414.1"/>
    <property type="molecule type" value="Genomic_DNA"/>
</dbReference>
<dbReference type="PANTHER" id="PTHR10887">
    <property type="entry name" value="DNA2/NAM7 HELICASE FAMILY"/>
    <property type="match status" value="1"/>
</dbReference>
<dbReference type="Gene3D" id="3.40.50.300">
    <property type="entry name" value="P-loop containing nucleotide triphosphate hydrolases"/>
    <property type="match status" value="1"/>
</dbReference>
<proteinExistence type="predicted"/>
<dbReference type="GO" id="GO:0001147">
    <property type="term" value="F:transcription termination site sequence-specific DNA binding"/>
    <property type="evidence" value="ECO:0007669"/>
    <property type="project" value="TreeGrafter"/>
</dbReference>
<dbReference type="PANTHER" id="PTHR10887:SF495">
    <property type="entry name" value="HELICASE SENATAXIN ISOFORM X1-RELATED"/>
    <property type="match status" value="1"/>
</dbReference>
<feature type="non-terminal residue" evidence="3">
    <location>
        <position position="1"/>
    </location>
</feature>
<dbReference type="GO" id="GO:0004386">
    <property type="term" value="F:helicase activity"/>
    <property type="evidence" value="ECO:0007669"/>
    <property type="project" value="InterPro"/>
</dbReference>
<gene>
    <name evidence="2" type="ORF">OVA965_LOCUS7703</name>
    <name evidence="3" type="ORF">TMI583_LOCUS7698</name>
</gene>
<sequence>MASYNNTTWLQDKLNGSDGYYYRKAQNILLFDQTNSTSSALDLFNISGPILNQLLTSMQIQEAQNADFEHQESFLLTDKDYTWTLGAQKAVRELCNQIVTYWLPSYLYSEKPVTVLHSMLINKPLLNVPLQFAECLDFDVNKTLDKYKDIFIPLHYHELWSEFMNSYNEIDHNDGHHIKIKVYNKNYIDKQSNAKILLGQVWTNYINNLNPQSRVLSPYDVILLIINNIQYFGIIVYAQHKHIKSKETSITRENITVDKWTIVQSKKENQSNQIELETKIYSQIGIYVSDECYEIFHKNHNIGQLMNIIRLTSLTPTKRHITAIMNLSGWPQYKSLLAPSLNDPYYQLADQSNVIIENCSFNQEQKKAIQIAVNMFDDIQERLFLIDGPPGTGKSKTIAGIVGHLLDKLDGNKKILICAPSNTACDELMKKILEYFNQTNQTIADKLIRVGCRPPEEKYLCDYFLDFITLTELCQKLKDRENFNRCTIEKQIEKKILTKAKIIISTLNYSASSRLRLLNNFKTCISFIIVDEACQASE</sequence>
<dbReference type="GO" id="GO:0016604">
    <property type="term" value="C:nuclear body"/>
    <property type="evidence" value="ECO:0007669"/>
    <property type="project" value="TreeGrafter"/>
</dbReference>
<protein>
    <recommendedName>
        <fullName evidence="1">DNA2/NAM7 helicase helicase domain-containing protein</fullName>
    </recommendedName>
</protein>
<reference evidence="3" key="1">
    <citation type="submission" date="2021-02" db="EMBL/GenBank/DDBJ databases">
        <authorList>
            <person name="Nowell W R."/>
        </authorList>
    </citation>
    <scope>NUCLEOTIDE SEQUENCE</scope>
</reference>
<feature type="domain" description="DNA2/NAM7 helicase helicase" evidence="1">
    <location>
        <begin position="361"/>
        <end position="452"/>
    </location>
</feature>
<dbReference type="Pfam" id="PF13086">
    <property type="entry name" value="AAA_11"/>
    <property type="match status" value="2"/>
</dbReference>
<dbReference type="AlphaFoldDB" id="A0A8S2HH79"/>
<evidence type="ECO:0000313" key="2">
    <source>
        <dbReference type="EMBL" id="CAF0862414.1"/>
    </source>
</evidence>
<accession>A0A8S2HH79</accession>
<evidence type="ECO:0000313" key="3">
    <source>
        <dbReference type="EMBL" id="CAF3647217.1"/>
    </source>
</evidence>
<dbReference type="InterPro" id="IPR041677">
    <property type="entry name" value="DNA2/NAM7_AAA_11"/>
</dbReference>
<dbReference type="Proteomes" id="UP000682733">
    <property type="component" value="Unassembled WGS sequence"/>
</dbReference>
<dbReference type="Proteomes" id="UP000677228">
    <property type="component" value="Unassembled WGS sequence"/>
</dbReference>
<dbReference type="InterPro" id="IPR045055">
    <property type="entry name" value="DNA2/NAM7-like"/>
</dbReference>
<name>A0A8S2HH79_9BILA</name>
<evidence type="ECO:0000259" key="1">
    <source>
        <dbReference type="Pfam" id="PF13086"/>
    </source>
</evidence>
<dbReference type="InterPro" id="IPR027417">
    <property type="entry name" value="P-loop_NTPase"/>
</dbReference>